<organism evidence="10 11">
    <name type="scientific">Catellatospora chokoriensis</name>
    <dbReference type="NCBI Taxonomy" id="310353"/>
    <lineage>
        <taxon>Bacteria</taxon>
        <taxon>Bacillati</taxon>
        <taxon>Actinomycetota</taxon>
        <taxon>Actinomycetes</taxon>
        <taxon>Micromonosporales</taxon>
        <taxon>Micromonosporaceae</taxon>
        <taxon>Catellatospora</taxon>
    </lineage>
</organism>
<evidence type="ECO:0000256" key="8">
    <source>
        <dbReference type="SAM" id="Phobius"/>
    </source>
</evidence>
<evidence type="ECO:0000313" key="11">
    <source>
        <dbReference type="Proteomes" id="UP000619293"/>
    </source>
</evidence>
<feature type="transmembrane region" description="Helical" evidence="8">
    <location>
        <begin position="68"/>
        <end position="91"/>
    </location>
</feature>
<evidence type="ECO:0000256" key="5">
    <source>
        <dbReference type="ARBA" id="ARBA00022989"/>
    </source>
</evidence>
<comment type="subcellular location">
    <subcellularLocation>
        <location evidence="1">Membrane</location>
        <topology evidence="1">Multi-pass membrane protein</topology>
    </subcellularLocation>
</comment>
<evidence type="ECO:0000256" key="1">
    <source>
        <dbReference type="ARBA" id="ARBA00004141"/>
    </source>
</evidence>
<keyword evidence="11" id="KW-1185">Reference proteome</keyword>
<keyword evidence="5 8" id="KW-1133">Transmembrane helix</keyword>
<evidence type="ECO:0000256" key="4">
    <source>
        <dbReference type="ARBA" id="ARBA00022746"/>
    </source>
</evidence>
<evidence type="ECO:0000259" key="9">
    <source>
        <dbReference type="Pfam" id="PF18916"/>
    </source>
</evidence>
<reference evidence="10 11" key="1">
    <citation type="submission" date="2021-01" db="EMBL/GenBank/DDBJ databases">
        <title>Whole genome shotgun sequence of Catellatospora chokoriensis NBRC 107358.</title>
        <authorList>
            <person name="Komaki H."/>
            <person name="Tamura T."/>
        </authorList>
    </citation>
    <scope>NUCLEOTIDE SEQUENCE [LARGE SCALE GENOMIC DNA]</scope>
    <source>
        <strain evidence="10 11">NBRC 107358</strain>
    </source>
</reference>
<dbReference type="AlphaFoldDB" id="A0A8J3NNF8"/>
<sequence length="102" mass="11104">MTYTAAAALGLAGAVAVDLLVLRTRVLLSPVFWATYPIVLVFQLLSNGVLTGRGVVRYAPEAITGLRIAYAPVEDLVFGFALVLFTLSLWVRTGRRRRSARP</sequence>
<evidence type="ECO:0000256" key="2">
    <source>
        <dbReference type="ARBA" id="ARBA00004829"/>
    </source>
</evidence>
<comment type="pathway">
    <text evidence="2">Carotenoid biosynthesis.</text>
</comment>
<keyword evidence="6 8" id="KW-0472">Membrane</keyword>
<keyword evidence="7" id="KW-0413">Isomerase</keyword>
<dbReference type="GO" id="GO:0016872">
    <property type="term" value="F:intramolecular lyase activity"/>
    <property type="evidence" value="ECO:0007669"/>
    <property type="project" value="InterPro"/>
</dbReference>
<dbReference type="InterPro" id="IPR017825">
    <property type="entry name" value="Lycopene_cyclase_dom"/>
</dbReference>
<comment type="caution">
    <text evidence="10">The sequence shown here is derived from an EMBL/GenBank/DDBJ whole genome shotgun (WGS) entry which is preliminary data.</text>
</comment>
<evidence type="ECO:0000256" key="7">
    <source>
        <dbReference type="ARBA" id="ARBA00023235"/>
    </source>
</evidence>
<gene>
    <name evidence="10" type="ORF">Cch02nite_03790</name>
</gene>
<proteinExistence type="predicted"/>
<dbReference type="GO" id="GO:0045436">
    <property type="term" value="F:lycopene beta cyclase activity"/>
    <property type="evidence" value="ECO:0007669"/>
    <property type="project" value="UniProtKB-ARBA"/>
</dbReference>
<name>A0A8J3NNF8_9ACTN</name>
<keyword evidence="3 8" id="KW-0812">Transmembrane</keyword>
<dbReference type="EMBL" id="BONG01000001">
    <property type="protein sequence ID" value="GIF86935.1"/>
    <property type="molecule type" value="Genomic_DNA"/>
</dbReference>
<protein>
    <submittedName>
        <fullName evidence="10">Lycopene cyclase</fullName>
    </submittedName>
</protein>
<keyword evidence="4" id="KW-0125">Carotenoid biosynthesis</keyword>
<evidence type="ECO:0000256" key="3">
    <source>
        <dbReference type="ARBA" id="ARBA00022692"/>
    </source>
</evidence>
<dbReference type="RefSeq" id="WP_191842377.1">
    <property type="nucleotide sequence ID" value="NZ_BAAALB010000021.1"/>
</dbReference>
<feature type="transmembrane region" description="Helical" evidence="8">
    <location>
        <begin position="32"/>
        <end position="56"/>
    </location>
</feature>
<feature type="domain" description="Lycopene cyclase" evidence="9">
    <location>
        <begin position="2"/>
        <end position="89"/>
    </location>
</feature>
<evidence type="ECO:0000256" key="6">
    <source>
        <dbReference type="ARBA" id="ARBA00023136"/>
    </source>
</evidence>
<accession>A0A8J3NNF8</accession>
<dbReference type="NCBIfam" id="TIGR03462">
    <property type="entry name" value="CarR_dom_SF"/>
    <property type="match status" value="1"/>
</dbReference>
<dbReference type="GO" id="GO:0016020">
    <property type="term" value="C:membrane"/>
    <property type="evidence" value="ECO:0007669"/>
    <property type="project" value="UniProtKB-SubCell"/>
</dbReference>
<dbReference type="GO" id="GO:0016117">
    <property type="term" value="P:carotenoid biosynthetic process"/>
    <property type="evidence" value="ECO:0007669"/>
    <property type="project" value="UniProtKB-KW"/>
</dbReference>
<dbReference type="Proteomes" id="UP000619293">
    <property type="component" value="Unassembled WGS sequence"/>
</dbReference>
<evidence type="ECO:0000313" key="10">
    <source>
        <dbReference type="EMBL" id="GIF86935.1"/>
    </source>
</evidence>
<dbReference type="Pfam" id="PF18916">
    <property type="entry name" value="Lycopene_cyc"/>
    <property type="match status" value="1"/>
</dbReference>